<dbReference type="STRING" id="1798652.A3A43_00565"/>
<feature type="transmembrane region" description="Helical" evidence="1">
    <location>
        <begin position="88"/>
        <end position="114"/>
    </location>
</feature>
<gene>
    <name evidence="2" type="ORF">A3A43_00565</name>
</gene>
<dbReference type="EMBL" id="MHLC01000021">
    <property type="protein sequence ID" value="OGZ01119.1"/>
    <property type="molecule type" value="Genomic_DNA"/>
</dbReference>
<dbReference type="Proteomes" id="UP000178495">
    <property type="component" value="Unassembled WGS sequence"/>
</dbReference>
<feature type="transmembrane region" description="Helical" evidence="1">
    <location>
        <begin position="56"/>
        <end position="76"/>
    </location>
</feature>
<comment type="caution">
    <text evidence="2">The sequence shown here is derived from an EMBL/GenBank/DDBJ whole genome shotgun (WGS) entry which is preliminary data.</text>
</comment>
<proteinExistence type="predicted"/>
<sequence length="123" mass="13473">MSQNWKELIRHYLPSLIFSLYVLVALAEIILFFGIMGLEWGSSDDFFSELGLLGGILWYPIGAAVLLAFNPLIYGLGLTSCGGSFIKLCIPSLAGTVLNLFIALILVFVTNFVVVKSLGNRKK</sequence>
<protein>
    <submittedName>
        <fullName evidence="2">Uncharacterized protein</fullName>
    </submittedName>
</protein>
<accession>A0A1G2CI98</accession>
<keyword evidence="1" id="KW-0812">Transmembrane</keyword>
<keyword evidence="1" id="KW-0472">Membrane</keyword>
<evidence type="ECO:0000313" key="3">
    <source>
        <dbReference type="Proteomes" id="UP000178495"/>
    </source>
</evidence>
<organism evidence="2 3">
    <name type="scientific">Candidatus Liptonbacteria bacterium RIFCSPLOWO2_01_FULL_56_20</name>
    <dbReference type="NCBI Taxonomy" id="1798652"/>
    <lineage>
        <taxon>Bacteria</taxon>
        <taxon>Candidatus Liptoniibacteriota</taxon>
    </lineage>
</organism>
<name>A0A1G2CI98_9BACT</name>
<dbReference type="AlphaFoldDB" id="A0A1G2CI98"/>
<evidence type="ECO:0000256" key="1">
    <source>
        <dbReference type="SAM" id="Phobius"/>
    </source>
</evidence>
<evidence type="ECO:0000313" key="2">
    <source>
        <dbReference type="EMBL" id="OGZ01119.1"/>
    </source>
</evidence>
<feature type="transmembrane region" description="Helical" evidence="1">
    <location>
        <begin position="12"/>
        <end position="36"/>
    </location>
</feature>
<reference evidence="2 3" key="1">
    <citation type="journal article" date="2016" name="Nat. Commun.">
        <title>Thousands of microbial genomes shed light on interconnected biogeochemical processes in an aquifer system.</title>
        <authorList>
            <person name="Anantharaman K."/>
            <person name="Brown C.T."/>
            <person name="Hug L.A."/>
            <person name="Sharon I."/>
            <person name="Castelle C.J."/>
            <person name="Probst A.J."/>
            <person name="Thomas B.C."/>
            <person name="Singh A."/>
            <person name="Wilkins M.J."/>
            <person name="Karaoz U."/>
            <person name="Brodie E.L."/>
            <person name="Williams K.H."/>
            <person name="Hubbard S.S."/>
            <person name="Banfield J.F."/>
        </authorList>
    </citation>
    <scope>NUCLEOTIDE SEQUENCE [LARGE SCALE GENOMIC DNA]</scope>
</reference>
<keyword evidence="1" id="KW-1133">Transmembrane helix</keyword>